<keyword evidence="7" id="KW-1185">Reference proteome</keyword>
<evidence type="ECO:0000256" key="3">
    <source>
        <dbReference type="ARBA" id="ARBA00023163"/>
    </source>
</evidence>
<dbReference type="InterPro" id="IPR046348">
    <property type="entry name" value="SIS_dom_sf"/>
</dbReference>
<keyword evidence="2" id="KW-0238">DNA-binding</keyword>
<reference evidence="6 7" key="1">
    <citation type="submission" date="2018-12" db="EMBL/GenBank/DDBJ databases">
        <authorList>
            <person name="Meng J."/>
        </authorList>
    </citation>
    <scope>NUCLEOTIDE SEQUENCE [LARGE SCALE GENOMIC DNA]</scope>
    <source>
        <strain evidence="6 7">HT111-2</strain>
    </source>
</reference>
<dbReference type="PROSITE" id="PS51464">
    <property type="entry name" value="SIS"/>
    <property type="match status" value="1"/>
</dbReference>
<evidence type="ECO:0000259" key="5">
    <source>
        <dbReference type="PROSITE" id="PS51464"/>
    </source>
</evidence>
<proteinExistence type="predicted"/>
<name>A0A437SV27_9LACO</name>
<accession>A0A437SV27</accession>
<dbReference type="InterPro" id="IPR035472">
    <property type="entry name" value="RpiR-like_SIS"/>
</dbReference>
<dbReference type="PROSITE" id="PS51071">
    <property type="entry name" value="HTH_RPIR"/>
    <property type="match status" value="1"/>
</dbReference>
<dbReference type="InterPro" id="IPR047640">
    <property type="entry name" value="RpiR-like"/>
</dbReference>
<feature type="domain" description="SIS" evidence="5">
    <location>
        <begin position="122"/>
        <end position="252"/>
    </location>
</feature>
<dbReference type="Pfam" id="PF01380">
    <property type="entry name" value="SIS"/>
    <property type="match status" value="1"/>
</dbReference>
<evidence type="ECO:0000313" key="6">
    <source>
        <dbReference type="EMBL" id="RVU70786.1"/>
    </source>
</evidence>
<keyword evidence="3" id="KW-0804">Transcription</keyword>
<gene>
    <name evidence="6" type="ORF">EJK17_05950</name>
</gene>
<evidence type="ECO:0000256" key="2">
    <source>
        <dbReference type="ARBA" id="ARBA00023125"/>
    </source>
</evidence>
<feature type="domain" description="HTH rpiR-type" evidence="4">
    <location>
        <begin position="1"/>
        <end position="77"/>
    </location>
</feature>
<evidence type="ECO:0000256" key="1">
    <source>
        <dbReference type="ARBA" id="ARBA00023015"/>
    </source>
</evidence>
<keyword evidence="1" id="KW-0805">Transcription regulation</keyword>
<dbReference type="InterPro" id="IPR001347">
    <property type="entry name" value="SIS_dom"/>
</dbReference>
<dbReference type="GO" id="GO:1901135">
    <property type="term" value="P:carbohydrate derivative metabolic process"/>
    <property type="evidence" value="ECO:0007669"/>
    <property type="project" value="InterPro"/>
</dbReference>
<comment type="caution">
    <text evidence="6">The sequence shown here is derived from an EMBL/GenBank/DDBJ whole genome shotgun (WGS) entry which is preliminary data.</text>
</comment>
<protein>
    <submittedName>
        <fullName evidence="6">MurR/RpiR family transcriptional regulator</fullName>
    </submittedName>
</protein>
<dbReference type="SUPFAM" id="SSF53697">
    <property type="entry name" value="SIS domain"/>
    <property type="match status" value="1"/>
</dbReference>
<dbReference type="RefSeq" id="WP_103661593.1">
    <property type="nucleotide sequence ID" value="NZ_ML136881.1"/>
</dbReference>
<organism evidence="6 7">
    <name type="scientific">Lactobacillus xujianguonis</name>
    <dbReference type="NCBI Taxonomy" id="2495899"/>
    <lineage>
        <taxon>Bacteria</taxon>
        <taxon>Bacillati</taxon>
        <taxon>Bacillota</taxon>
        <taxon>Bacilli</taxon>
        <taxon>Lactobacillales</taxon>
        <taxon>Lactobacillaceae</taxon>
        <taxon>Lactobacillus</taxon>
    </lineage>
</organism>
<dbReference type="CDD" id="cd05013">
    <property type="entry name" value="SIS_RpiR"/>
    <property type="match status" value="1"/>
</dbReference>
<dbReference type="PANTHER" id="PTHR30514:SF1">
    <property type="entry name" value="HTH-TYPE TRANSCRIPTIONAL REGULATOR HEXR-RELATED"/>
    <property type="match status" value="1"/>
</dbReference>
<dbReference type="SUPFAM" id="SSF46689">
    <property type="entry name" value="Homeodomain-like"/>
    <property type="match status" value="1"/>
</dbReference>
<dbReference type="PANTHER" id="PTHR30514">
    <property type="entry name" value="GLUCOKINASE"/>
    <property type="match status" value="1"/>
</dbReference>
<dbReference type="Pfam" id="PF01418">
    <property type="entry name" value="HTH_6"/>
    <property type="match status" value="1"/>
</dbReference>
<dbReference type="InterPro" id="IPR036388">
    <property type="entry name" value="WH-like_DNA-bd_sf"/>
</dbReference>
<evidence type="ECO:0000313" key="7">
    <source>
        <dbReference type="Proteomes" id="UP000288291"/>
    </source>
</evidence>
<sequence length="286" mass="31633">MQIDNQVLKQYATLSKSSQKIADYYLCHQADFLANNAAKLGKLTSTSGATIIRFCKQLGFSGLKDFQIELAIEMPKKESETIDTIIQANDQTPVVLNKLYTSLKTNLQDLAGELDRKQIAQVVKLMKSSHMIYLEGIAASSLPAQDLFYKLIRIGKAVCFVSDIHVALEQVAAAQKDDLVLIFSYSGLTKEILLIAKEAQHRGAKVVAVTRNKHSPLTALADIVLALPINEQLLRYGAVNSLFSEMFISSLLYLSLISPDLGKLQAKMRKTEKIVSDLKEVEENGN</sequence>
<dbReference type="GO" id="GO:0097367">
    <property type="term" value="F:carbohydrate derivative binding"/>
    <property type="evidence" value="ECO:0007669"/>
    <property type="project" value="InterPro"/>
</dbReference>
<dbReference type="Gene3D" id="1.10.10.10">
    <property type="entry name" value="Winged helix-like DNA-binding domain superfamily/Winged helix DNA-binding domain"/>
    <property type="match status" value="1"/>
</dbReference>
<dbReference type="InterPro" id="IPR009057">
    <property type="entry name" value="Homeodomain-like_sf"/>
</dbReference>
<dbReference type="InterPro" id="IPR000281">
    <property type="entry name" value="HTH_RpiR"/>
</dbReference>
<dbReference type="GO" id="GO:0003700">
    <property type="term" value="F:DNA-binding transcription factor activity"/>
    <property type="evidence" value="ECO:0007669"/>
    <property type="project" value="InterPro"/>
</dbReference>
<dbReference type="GO" id="GO:0003677">
    <property type="term" value="F:DNA binding"/>
    <property type="evidence" value="ECO:0007669"/>
    <property type="project" value="UniProtKB-KW"/>
</dbReference>
<evidence type="ECO:0000259" key="4">
    <source>
        <dbReference type="PROSITE" id="PS51071"/>
    </source>
</evidence>
<dbReference type="AlphaFoldDB" id="A0A437SV27"/>
<dbReference type="Gene3D" id="3.40.50.10490">
    <property type="entry name" value="Glucose-6-phosphate isomerase like protein, domain 1"/>
    <property type="match status" value="1"/>
</dbReference>
<dbReference type="Proteomes" id="UP000288291">
    <property type="component" value="Unassembled WGS sequence"/>
</dbReference>
<dbReference type="EMBL" id="RXIA01000013">
    <property type="protein sequence ID" value="RVU70786.1"/>
    <property type="molecule type" value="Genomic_DNA"/>
</dbReference>